<dbReference type="Pfam" id="PF01237">
    <property type="entry name" value="Oxysterol_BP"/>
    <property type="match status" value="1"/>
</dbReference>
<keyword evidence="3" id="KW-1185">Reference proteome</keyword>
<dbReference type="EMBL" id="JAMKFB020000019">
    <property type="protein sequence ID" value="KAL0167016.1"/>
    <property type="molecule type" value="Genomic_DNA"/>
</dbReference>
<dbReference type="InterPro" id="IPR000648">
    <property type="entry name" value="Oxysterol-bd"/>
</dbReference>
<feature type="compositionally biased region" description="Basic and acidic residues" evidence="1">
    <location>
        <begin position="21"/>
        <end position="32"/>
    </location>
</feature>
<feature type="non-terminal residue" evidence="2">
    <location>
        <position position="1"/>
    </location>
</feature>
<evidence type="ECO:0000256" key="1">
    <source>
        <dbReference type="SAM" id="MobiDB-lite"/>
    </source>
</evidence>
<name>A0ABD0P1B3_CIRMR</name>
<comment type="caution">
    <text evidence="2">The sequence shown here is derived from an EMBL/GenBank/DDBJ whole genome shotgun (WGS) entry which is preliminary data.</text>
</comment>
<dbReference type="Gene3D" id="3.30.70.3490">
    <property type="match status" value="1"/>
</dbReference>
<protein>
    <submittedName>
        <fullName evidence="2">Uncharacterized protein</fullName>
    </submittedName>
</protein>
<feature type="region of interest" description="Disordered" evidence="1">
    <location>
        <begin position="21"/>
        <end position="50"/>
    </location>
</feature>
<proteinExistence type="predicted"/>
<reference evidence="2 3" key="1">
    <citation type="submission" date="2024-05" db="EMBL/GenBank/DDBJ databases">
        <title>Genome sequencing and assembly of Indian major carp, Cirrhinus mrigala (Hamilton, 1822).</title>
        <authorList>
            <person name="Mohindra V."/>
            <person name="Chowdhury L.M."/>
            <person name="Lal K."/>
            <person name="Jena J.K."/>
        </authorList>
    </citation>
    <scope>NUCLEOTIDE SEQUENCE [LARGE SCALE GENOMIC DNA]</scope>
    <source>
        <strain evidence="2">CM1030</strain>
        <tissue evidence="2">Blood</tissue>
    </source>
</reference>
<evidence type="ECO:0000313" key="2">
    <source>
        <dbReference type="EMBL" id="KAL0167016.1"/>
    </source>
</evidence>
<organism evidence="2 3">
    <name type="scientific">Cirrhinus mrigala</name>
    <name type="common">Mrigala</name>
    <dbReference type="NCBI Taxonomy" id="683832"/>
    <lineage>
        <taxon>Eukaryota</taxon>
        <taxon>Metazoa</taxon>
        <taxon>Chordata</taxon>
        <taxon>Craniata</taxon>
        <taxon>Vertebrata</taxon>
        <taxon>Euteleostomi</taxon>
        <taxon>Actinopterygii</taxon>
        <taxon>Neopterygii</taxon>
        <taxon>Teleostei</taxon>
        <taxon>Ostariophysi</taxon>
        <taxon>Cypriniformes</taxon>
        <taxon>Cyprinidae</taxon>
        <taxon>Labeoninae</taxon>
        <taxon>Labeonini</taxon>
        <taxon>Cirrhinus</taxon>
    </lineage>
</organism>
<sequence>HVTAALKEGNVDLATEHKHVLEEDQRSDERQRAANNMPWKPKYFNKEVRS</sequence>
<evidence type="ECO:0000313" key="3">
    <source>
        <dbReference type="Proteomes" id="UP001529510"/>
    </source>
</evidence>
<gene>
    <name evidence="2" type="ORF">M9458_038860</name>
</gene>
<dbReference type="SUPFAM" id="SSF144000">
    <property type="entry name" value="Oxysterol-binding protein-like"/>
    <property type="match status" value="1"/>
</dbReference>
<dbReference type="Proteomes" id="UP001529510">
    <property type="component" value="Unassembled WGS sequence"/>
</dbReference>
<dbReference type="AlphaFoldDB" id="A0ABD0P1B3"/>
<dbReference type="InterPro" id="IPR037239">
    <property type="entry name" value="OSBP_sf"/>
</dbReference>
<accession>A0ABD0P1B3</accession>